<accession>A0ABV7J9J5</accession>
<evidence type="ECO:0000256" key="1">
    <source>
        <dbReference type="PROSITE-ProRule" id="PRU00339"/>
    </source>
</evidence>
<evidence type="ECO:0000313" key="3">
    <source>
        <dbReference type="Proteomes" id="UP001595533"/>
    </source>
</evidence>
<dbReference type="Proteomes" id="UP001595533">
    <property type="component" value="Unassembled WGS sequence"/>
</dbReference>
<protein>
    <submittedName>
        <fullName evidence="2">Tetratricopeptide repeat protein</fullName>
    </submittedName>
</protein>
<dbReference type="InterPro" id="IPR011990">
    <property type="entry name" value="TPR-like_helical_dom_sf"/>
</dbReference>
<dbReference type="InterPro" id="IPR019734">
    <property type="entry name" value="TPR_rpt"/>
</dbReference>
<evidence type="ECO:0000313" key="2">
    <source>
        <dbReference type="EMBL" id="MFC3194791.1"/>
    </source>
</evidence>
<proteinExistence type="predicted"/>
<sequence length="297" mass="32682">MKLKQSLIITTFLFHATITGAVTEVQRTAINELLQKNDWDTAMDLAEDLVDAHPQSSLAHYLLASAIRVKMQEVSQVRAMFSIGDYKESLAKAIELDPQNLDARTEEIGFYMFAPGMAGGDKAVAANKIAALKMVNQIKGLEMEAQLAAVNEDQAGAVTVLQSLIALDPHNPGALMQLAVVAMQDNDFQQADEYLLNITAEQDAGWPLMATYQRAKARVLAKQDLDTAIDLLIAYRQALPEVVSALSLPDDSAVYWRMALAHEQQGEVSEAIRLLRQSVQLNGDFEPAQEDLDRLTE</sequence>
<comment type="caution">
    <text evidence="2">The sequence shown here is derived from an EMBL/GenBank/DDBJ whole genome shotgun (WGS) entry which is preliminary data.</text>
</comment>
<gene>
    <name evidence="2" type="ORF">ACFODZ_11125</name>
</gene>
<keyword evidence="3" id="KW-1185">Reference proteome</keyword>
<dbReference type="Pfam" id="PF13181">
    <property type="entry name" value="TPR_8"/>
    <property type="match status" value="1"/>
</dbReference>
<keyword evidence="1" id="KW-0802">TPR repeat</keyword>
<dbReference type="EMBL" id="JBHRTS010000005">
    <property type="protein sequence ID" value="MFC3194791.1"/>
    <property type="molecule type" value="Genomic_DNA"/>
</dbReference>
<dbReference type="SUPFAM" id="SSF48452">
    <property type="entry name" value="TPR-like"/>
    <property type="match status" value="1"/>
</dbReference>
<feature type="repeat" description="TPR" evidence="1">
    <location>
        <begin position="252"/>
        <end position="285"/>
    </location>
</feature>
<organism evidence="2 3">
    <name type="scientific">Marinicella sediminis</name>
    <dbReference type="NCBI Taxonomy" id="1792834"/>
    <lineage>
        <taxon>Bacteria</taxon>
        <taxon>Pseudomonadati</taxon>
        <taxon>Pseudomonadota</taxon>
        <taxon>Gammaproteobacteria</taxon>
        <taxon>Lysobacterales</taxon>
        <taxon>Marinicellaceae</taxon>
        <taxon>Marinicella</taxon>
    </lineage>
</organism>
<dbReference type="RefSeq" id="WP_077410836.1">
    <property type="nucleotide sequence ID" value="NZ_JBHRTS010000005.1"/>
</dbReference>
<dbReference type="PROSITE" id="PS50005">
    <property type="entry name" value="TPR"/>
    <property type="match status" value="1"/>
</dbReference>
<dbReference type="Gene3D" id="1.25.40.10">
    <property type="entry name" value="Tetratricopeptide repeat domain"/>
    <property type="match status" value="3"/>
</dbReference>
<dbReference type="Pfam" id="PF14559">
    <property type="entry name" value="TPR_19"/>
    <property type="match status" value="1"/>
</dbReference>
<name>A0ABV7J9J5_9GAMM</name>
<dbReference type="Pfam" id="PF13432">
    <property type="entry name" value="TPR_16"/>
    <property type="match status" value="1"/>
</dbReference>
<reference evidence="3" key="1">
    <citation type="journal article" date="2019" name="Int. J. Syst. Evol. Microbiol.">
        <title>The Global Catalogue of Microorganisms (GCM) 10K type strain sequencing project: providing services to taxonomists for standard genome sequencing and annotation.</title>
        <authorList>
            <consortium name="The Broad Institute Genomics Platform"/>
            <consortium name="The Broad Institute Genome Sequencing Center for Infectious Disease"/>
            <person name="Wu L."/>
            <person name="Ma J."/>
        </authorList>
    </citation>
    <scope>NUCLEOTIDE SEQUENCE [LARGE SCALE GENOMIC DNA]</scope>
    <source>
        <strain evidence="3">KCTC 42953</strain>
    </source>
</reference>